<evidence type="ECO:0008006" key="3">
    <source>
        <dbReference type="Google" id="ProtNLM"/>
    </source>
</evidence>
<dbReference type="EMBL" id="JN797796">
    <property type="protein sequence ID" value="AEW47390.1"/>
    <property type="molecule type" value="Genomic_DNA"/>
</dbReference>
<name>J9PRU0_9CAUD</name>
<protein>
    <recommendedName>
        <fullName evidence="3">DUF2726 domain-containing protein</fullName>
    </recommendedName>
</protein>
<dbReference type="Gene3D" id="3.40.960.10">
    <property type="entry name" value="VSR Endonuclease"/>
    <property type="match status" value="1"/>
</dbReference>
<evidence type="ECO:0000313" key="1">
    <source>
        <dbReference type="EMBL" id="AEW47390.1"/>
    </source>
</evidence>
<dbReference type="Proteomes" id="UP000006291">
    <property type="component" value="Segment"/>
</dbReference>
<sequence>MQNKTTLTDKQEYALSRGYKLLAHENPKLNQTVYVERLSDGVEFMCNWKRFTEGTVPKKTTLRGKTTQIDIEGYELVDQTENFTVRDKIKLKSKETGIEFSMLYQDFLQGKRERASYSKSKGEAIILSFIKENLLSNYTYDYQYCISLGEDKKGIFDFAIFNENKEIVALIEYNGRQHYEIVDFFGEESCLHTQQNDKLKRKYCQDNQLQLIVIPYTIKGKDEIVGKLREVVPYLFEEELIDFTVVRGDKYATTLEQKKEQARSVGWELLEEKNFKTVEQVKLFTGKEEITMAWTYFLMAYVNKTWGTKTKEGLN</sequence>
<evidence type="ECO:0000313" key="2">
    <source>
        <dbReference type="Proteomes" id="UP000006291"/>
    </source>
</evidence>
<reference evidence="1 2" key="1">
    <citation type="submission" date="2011-09" db="EMBL/GenBank/DDBJ databases">
        <title>Complete Genome Sequence of Bacillus cereus Bacteriophage B5S.</title>
        <authorList>
            <person name="Lee J.-H."/>
            <person name="Shin H."/>
            <person name="Son B."/>
            <person name="Ryu S."/>
        </authorList>
    </citation>
    <scope>NUCLEOTIDE SEQUENCE [LARGE SCALE GENOMIC DNA]</scope>
</reference>
<organism evidence="1 2">
    <name type="scientific">Bacillus phage B5S</name>
    <dbReference type="NCBI Taxonomy" id="1126949"/>
    <lineage>
        <taxon>Viruses</taxon>
        <taxon>Duplodnaviria</taxon>
        <taxon>Heunggongvirae</taxon>
        <taxon>Uroviricota</taxon>
        <taxon>Caudoviricetes</taxon>
        <taxon>Herelleviridae</taxon>
        <taxon>Bastillevirinae</taxon>
        <taxon>Bequatrovirus</taxon>
        <taxon>Bequatrovirus B4</taxon>
    </lineage>
</organism>
<gene>
    <name evidence="1" type="ORF">B5S_0156</name>
</gene>
<proteinExistence type="predicted"/>
<accession>J9PRU0</accession>